<protein>
    <submittedName>
        <fullName evidence="2">DUF262 domain-containing protein</fullName>
    </submittedName>
</protein>
<dbReference type="EMBL" id="CP093310">
    <property type="protein sequence ID" value="UNK05077.2"/>
    <property type="molecule type" value="Genomic_DNA"/>
</dbReference>
<accession>A0AAT9PED9</accession>
<dbReference type="PANTHER" id="PTHR39639">
    <property type="entry name" value="CHROMOSOME 16, WHOLE GENOME SHOTGUN SEQUENCE"/>
    <property type="match status" value="1"/>
</dbReference>
<proteinExistence type="predicted"/>
<feature type="domain" description="GmrSD restriction endonucleases N-terminal" evidence="1">
    <location>
        <begin position="51"/>
        <end position="197"/>
    </location>
</feature>
<dbReference type="AlphaFoldDB" id="A0AAT9PED9"/>
<evidence type="ECO:0000259" key="1">
    <source>
        <dbReference type="Pfam" id="PF03235"/>
    </source>
</evidence>
<organism evidence="2 3">
    <name type="scientific">Psychrobacter raelei</name>
    <dbReference type="NCBI Taxonomy" id="2565531"/>
    <lineage>
        <taxon>Bacteria</taxon>
        <taxon>Pseudomonadati</taxon>
        <taxon>Pseudomonadota</taxon>
        <taxon>Gammaproteobacteria</taxon>
        <taxon>Moraxellales</taxon>
        <taxon>Moraxellaceae</taxon>
        <taxon>Psychrobacter</taxon>
    </lineage>
</organism>
<dbReference type="RefSeq" id="WP_338412206.1">
    <property type="nucleotide sequence ID" value="NZ_CP093310.2"/>
</dbReference>
<dbReference type="Proteomes" id="UP000829560">
    <property type="component" value="Chromosome"/>
</dbReference>
<dbReference type="InterPro" id="IPR004919">
    <property type="entry name" value="GmrSD_N"/>
</dbReference>
<dbReference type="Pfam" id="PF03235">
    <property type="entry name" value="GmrSD_N"/>
    <property type="match status" value="1"/>
</dbReference>
<reference evidence="2" key="1">
    <citation type="submission" date="2024-03" db="EMBL/GenBank/DDBJ databases">
        <title>Psychrobacter raelis sp. nov. isolated from a dog with peritonitis.</title>
        <authorList>
            <person name="Schiavone A."/>
            <person name="Manzulli V."/>
            <person name="Camarda A."/>
            <person name="Cafiero M.A."/>
            <person name="Vasco I."/>
            <person name="Marino L."/>
            <person name="Pennuzzi G."/>
            <person name="Serrecchia L."/>
            <person name="Galante D."/>
            <person name="Pugliese N."/>
        </authorList>
    </citation>
    <scope>NUCLEOTIDE SEQUENCE</scope>
    <source>
        <strain evidence="2">PraFG1</strain>
    </source>
</reference>
<dbReference type="PANTHER" id="PTHR39639:SF1">
    <property type="entry name" value="DUF262 DOMAIN-CONTAINING PROTEIN"/>
    <property type="match status" value="1"/>
</dbReference>
<gene>
    <name evidence="2" type="ORF">MN210_13795</name>
</gene>
<sequence length="386" mass="45444">MNRIDGEVFIKDKVKIEVTDMTEEEINAKYKRGEIRIVTEQARYPVKSIKAMLDSGDYKLNPEYQRRKRWDNGRKSRLIESFIMNVPLPPVFLYEYDYSKYEVMDGLQRLTTVYDYYSGNFALENLGYWKELEGKKYDELPIEVQKGIDRRYISSIVLLEETAKTPEEAEELKQIVFERLNSGGEKLTPQETRNALYNGRFNQLCIKLSQNEKFRTMWQIPLESDGEEELLTSEAYRKMDDVELVLRFFAYRFIDDLTGTVEDFLDEYLKQANSFPEATIKALESLFNDVVDTVYRIFGDEAFFSPVYERRVTKPQKAIYDPLMQSVAKHIELKDKLLLSADRIENSKYNQPTVLDGERLFYGRNTSPSVIKARIEYFDNLFAPYL</sequence>
<evidence type="ECO:0000313" key="2">
    <source>
        <dbReference type="EMBL" id="UNK05077.2"/>
    </source>
</evidence>
<evidence type="ECO:0000313" key="3">
    <source>
        <dbReference type="Proteomes" id="UP000829560"/>
    </source>
</evidence>
<name>A0AAT9PED9_9GAMM</name>
<keyword evidence="3" id="KW-1185">Reference proteome</keyword>
<dbReference type="KEGG" id="prae:MN210_13795"/>